<proteinExistence type="predicted"/>
<accession>A0A212J4Y0</accession>
<evidence type="ECO:0000313" key="2">
    <source>
        <dbReference type="EMBL" id="SBV94424.1"/>
    </source>
</evidence>
<gene>
    <name evidence="2" type="ORF">KL86DYS1_11130</name>
</gene>
<reference evidence="2" key="1">
    <citation type="submission" date="2016-04" db="EMBL/GenBank/DDBJ databases">
        <authorList>
            <person name="Evans L.H."/>
            <person name="Alamgir A."/>
            <person name="Owens N."/>
            <person name="Weber N.D."/>
            <person name="Virtaneva K."/>
            <person name="Barbian K."/>
            <person name="Babar A."/>
            <person name="Rosenke K."/>
        </authorList>
    </citation>
    <scope>NUCLEOTIDE SEQUENCE</scope>
    <source>
        <strain evidence="2">86-1</strain>
    </source>
</reference>
<feature type="chain" id="PRO_5012690859" evidence="1">
    <location>
        <begin position="20"/>
        <end position="309"/>
    </location>
</feature>
<name>A0A212J4Y0_9BACT</name>
<dbReference type="AlphaFoldDB" id="A0A212J4Y0"/>
<protein>
    <submittedName>
        <fullName evidence="2">Uncharacterized protein</fullName>
    </submittedName>
</protein>
<sequence>MKKVYIIIFLALSSIALFAQKETIPTFAYDSTANFLGKNAMGYTGQELYLKGLDKSSQSFGYSGFILKYKKDDDLLNDEKNIYKPNDNYNSRYEDLAGKYFHVIEVIRHPKSKTEVKDYSDEFYLKLQELSSGDIMYYKYSAESEYTFPFIVKGFFEKQKELLTGKEYVISDDILRMSRNLVTSKSLTFTTGQTWKCTDVTMDNTTNELSLVLQNAKGIKTVVPYSVTLNNESIKKVYTTAEASALTRKYNANNFRRILQNKIRVGMTKEMTRLAWGEPTEIKESGNTEQWFYPAGNLTFRGDKITSTK</sequence>
<organism evidence="2">
    <name type="scientific">uncultured Dysgonomonas sp</name>
    <dbReference type="NCBI Taxonomy" id="206096"/>
    <lineage>
        <taxon>Bacteria</taxon>
        <taxon>Pseudomonadati</taxon>
        <taxon>Bacteroidota</taxon>
        <taxon>Bacteroidia</taxon>
        <taxon>Bacteroidales</taxon>
        <taxon>Dysgonomonadaceae</taxon>
        <taxon>Dysgonomonas</taxon>
        <taxon>environmental samples</taxon>
    </lineage>
</organism>
<feature type="signal peptide" evidence="1">
    <location>
        <begin position="1"/>
        <end position="19"/>
    </location>
</feature>
<dbReference type="EMBL" id="FLUM01000001">
    <property type="protein sequence ID" value="SBV94424.1"/>
    <property type="molecule type" value="Genomic_DNA"/>
</dbReference>
<dbReference type="RefSeq" id="WP_296938986.1">
    <property type="nucleotide sequence ID" value="NZ_LT599032.1"/>
</dbReference>
<evidence type="ECO:0000256" key="1">
    <source>
        <dbReference type="SAM" id="SignalP"/>
    </source>
</evidence>
<keyword evidence="1" id="KW-0732">Signal</keyword>